<evidence type="ECO:0000259" key="1">
    <source>
        <dbReference type="Pfam" id="PF01050"/>
    </source>
</evidence>
<dbReference type="Pfam" id="PF01050">
    <property type="entry name" value="MannoseP_isomer"/>
    <property type="match status" value="1"/>
</dbReference>
<dbReference type="GO" id="GO:0004475">
    <property type="term" value="F:mannose-1-phosphate guanylyltransferase (GTP) activity"/>
    <property type="evidence" value="ECO:0007669"/>
    <property type="project" value="TreeGrafter"/>
</dbReference>
<dbReference type="GO" id="GO:0009298">
    <property type="term" value="P:GDP-mannose biosynthetic process"/>
    <property type="evidence" value="ECO:0007669"/>
    <property type="project" value="TreeGrafter"/>
</dbReference>
<dbReference type="EMBL" id="DTFV01000059">
    <property type="protein sequence ID" value="HGI30519.1"/>
    <property type="molecule type" value="Genomic_DNA"/>
</dbReference>
<dbReference type="InterPro" id="IPR001538">
    <property type="entry name" value="Man6P_isomerase-2_C"/>
</dbReference>
<organism evidence="2">
    <name type="scientific">Candidatus Caldatribacterium californiense</name>
    <dbReference type="NCBI Taxonomy" id="1454726"/>
    <lineage>
        <taxon>Bacteria</taxon>
        <taxon>Pseudomonadati</taxon>
        <taxon>Atribacterota</taxon>
        <taxon>Atribacteria</taxon>
        <taxon>Atribacterales</taxon>
        <taxon>Candidatus Caldatribacteriaceae</taxon>
        <taxon>Candidatus Caldatribacterium</taxon>
    </lineage>
</organism>
<dbReference type="AlphaFoldDB" id="A0A7V3YG64"/>
<dbReference type="GO" id="GO:0005976">
    <property type="term" value="P:polysaccharide metabolic process"/>
    <property type="evidence" value="ECO:0007669"/>
    <property type="project" value="InterPro"/>
</dbReference>
<dbReference type="SUPFAM" id="SSF51182">
    <property type="entry name" value="RmlC-like cupins"/>
    <property type="match status" value="1"/>
</dbReference>
<name>A0A7V3YG64_9BACT</name>
<accession>A0A7V3YG64</accession>
<dbReference type="InterPro" id="IPR011051">
    <property type="entry name" value="RmlC_Cupin_sf"/>
</dbReference>
<comment type="caution">
    <text evidence="2">The sequence shown here is derived from an EMBL/GenBank/DDBJ whole genome shotgun (WGS) entry which is preliminary data.</text>
</comment>
<dbReference type="InterPro" id="IPR051161">
    <property type="entry name" value="Mannose-6P_isomerase_type2"/>
</dbReference>
<dbReference type="PANTHER" id="PTHR46390">
    <property type="entry name" value="MANNOSE-1-PHOSPHATE GUANYLYLTRANSFERASE"/>
    <property type="match status" value="1"/>
</dbReference>
<dbReference type="CDD" id="cd02213">
    <property type="entry name" value="cupin_PMI_typeII_C"/>
    <property type="match status" value="1"/>
</dbReference>
<evidence type="ECO:0000313" key="2">
    <source>
        <dbReference type="EMBL" id="HGI30519.1"/>
    </source>
</evidence>
<dbReference type="Gene3D" id="2.60.120.10">
    <property type="entry name" value="Jelly Rolls"/>
    <property type="match status" value="1"/>
</dbReference>
<dbReference type="PANTHER" id="PTHR46390:SF1">
    <property type="entry name" value="MANNOSE-1-PHOSPHATE GUANYLYLTRANSFERASE"/>
    <property type="match status" value="1"/>
</dbReference>
<dbReference type="InterPro" id="IPR014710">
    <property type="entry name" value="RmlC-like_jellyroll"/>
</dbReference>
<reference evidence="2" key="1">
    <citation type="journal article" date="2020" name="mSystems">
        <title>Genome- and Community-Level Interaction Insights into Carbon Utilization and Element Cycling Functions of Hydrothermarchaeota in Hydrothermal Sediment.</title>
        <authorList>
            <person name="Zhou Z."/>
            <person name="Liu Y."/>
            <person name="Xu W."/>
            <person name="Pan J."/>
            <person name="Luo Z.H."/>
            <person name="Li M."/>
        </authorList>
    </citation>
    <scope>NUCLEOTIDE SEQUENCE [LARGE SCALE GENOMIC DNA]</scope>
    <source>
        <strain evidence="2">SpSt-747</strain>
    </source>
</reference>
<feature type="domain" description="Mannose-6-phosphate isomerase type II C-terminal" evidence="1">
    <location>
        <begin position="23"/>
        <end position="127"/>
    </location>
</feature>
<sequence length="132" mass="15424">MQNLTVQNHSRYTGRHTREPCIEEVQKPWGRFIRYTLNEPTTVKILEVKPGTSLSLQSHCHRDELWVVLSGEVTAEIEGRKHRLGDLATLFIPRGTKHRLQAHRAPARILEISFGFFDEEDIVRYEDEYGRL</sequence>
<proteinExistence type="predicted"/>
<protein>
    <submittedName>
        <fullName evidence="2">Cupin domain-containing protein</fullName>
    </submittedName>
</protein>
<gene>
    <name evidence="2" type="ORF">ENV30_04320</name>
</gene>